<gene>
    <name evidence="2" type="ORF">FA13DRAFT_1816652</name>
</gene>
<evidence type="ECO:0000259" key="1">
    <source>
        <dbReference type="Pfam" id="PF17667"/>
    </source>
</evidence>
<dbReference type="InterPro" id="IPR040976">
    <property type="entry name" value="Pkinase_fungal"/>
</dbReference>
<dbReference type="Pfam" id="PF17667">
    <property type="entry name" value="Pkinase_fungal"/>
    <property type="match status" value="1"/>
</dbReference>
<feature type="domain" description="Fungal-type protein kinase" evidence="1">
    <location>
        <begin position="163"/>
        <end position="254"/>
    </location>
</feature>
<dbReference type="Gene3D" id="1.10.510.10">
    <property type="entry name" value="Transferase(Phosphotransferase) domain 1"/>
    <property type="match status" value="1"/>
</dbReference>
<protein>
    <recommendedName>
        <fullName evidence="1">Fungal-type protein kinase domain-containing protein</fullName>
    </recommendedName>
</protein>
<keyword evidence="3" id="KW-1185">Reference proteome</keyword>
<dbReference type="PANTHER" id="PTHR38248">
    <property type="entry name" value="FUNK1 6"/>
    <property type="match status" value="1"/>
</dbReference>
<dbReference type="EMBL" id="QPFP01000045">
    <property type="protein sequence ID" value="TEB26832.1"/>
    <property type="molecule type" value="Genomic_DNA"/>
</dbReference>
<evidence type="ECO:0000313" key="2">
    <source>
        <dbReference type="EMBL" id="TEB26832.1"/>
    </source>
</evidence>
<dbReference type="InterPro" id="IPR011009">
    <property type="entry name" value="Kinase-like_dom_sf"/>
</dbReference>
<proteinExistence type="predicted"/>
<dbReference type="SUPFAM" id="SSF56112">
    <property type="entry name" value="Protein kinase-like (PK-like)"/>
    <property type="match status" value="1"/>
</dbReference>
<dbReference type="PANTHER" id="PTHR38248:SF2">
    <property type="entry name" value="FUNK1 11"/>
    <property type="match status" value="1"/>
</dbReference>
<comment type="caution">
    <text evidence="2">The sequence shown here is derived from an EMBL/GenBank/DDBJ whole genome shotgun (WGS) entry which is preliminary data.</text>
</comment>
<sequence>MANPKIPVTLGRLEIEELNRETATPYSRGTASISTLKTNGRKNPDYQPIVQEELILSDRLFKWSWRERTLENEGDIIVTAEEREKEYLGDYHNDVVNHLPEVKHVQDHLTLFSGNIRQYPRLDATEARSPSFIVSSRLSDASSLDGEVIRGKLWKIIRCTLLLWRLGISHIDISLSNFMVNETKERGPYMVLNDFDLASAMNPGNKFPQKKEFGEWTGTKPLMGLELLQHNYGNIERVCRHDLESIIWVLVWLCRKDPAWYSDTHENVFVSKLSIPSQMPNDTEKKNEALWQPVTKVVRTWMVRWGNASMDGQLDGLSENDVLDAVNEGFPCPEEYKEWDWWNCSAPCRPGN</sequence>
<name>A0A4Y7SYB1_COPMI</name>
<dbReference type="OrthoDB" id="5569250at2759"/>
<dbReference type="Proteomes" id="UP000298030">
    <property type="component" value="Unassembled WGS sequence"/>
</dbReference>
<evidence type="ECO:0000313" key="3">
    <source>
        <dbReference type="Proteomes" id="UP000298030"/>
    </source>
</evidence>
<accession>A0A4Y7SYB1</accession>
<organism evidence="2 3">
    <name type="scientific">Coprinellus micaceus</name>
    <name type="common">Glistening ink-cap mushroom</name>
    <name type="synonym">Coprinus micaceus</name>
    <dbReference type="NCBI Taxonomy" id="71717"/>
    <lineage>
        <taxon>Eukaryota</taxon>
        <taxon>Fungi</taxon>
        <taxon>Dikarya</taxon>
        <taxon>Basidiomycota</taxon>
        <taxon>Agaricomycotina</taxon>
        <taxon>Agaricomycetes</taxon>
        <taxon>Agaricomycetidae</taxon>
        <taxon>Agaricales</taxon>
        <taxon>Agaricineae</taxon>
        <taxon>Psathyrellaceae</taxon>
        <taxon>Coprinellus</taxon>
    </lineage>
</organism>
<dbReference type="AlphaFoldDB" id="A0A4Y7SYB1"/>
<reference evidence="2 3" key="1">
    <citation type="journal article" date="2019" name="Nat. Ecol. Evol.">
        <title>Megaphylogeny resolves global patterns of mushroom evolution.</title>
        <authorList>
            <person name="Varga T."/>
            <person name="Krizsan K."/>
            <person name="Foldi C."/>
            <person name="Dima B."/>
            <person name="Sanchez-Garcia M."/>
            <person name="Sanchez-Ramirez S."/>
            <person name="Szollosi G.J."/>
            <person name="Szarkandi J.G."/>
            <person name="Papp V."/>
            <person name="Albert L."/>
            <person name="Andreopoulos W."/>
            <person name="Angelini C."/>
            <person name="Antonin V."/>
            <person name="Barry K.W."/>
            <person name="Bougher N.L."/>
            <person name="Buchanan P."/>
            <person name="Buyck B."/>
            <person name="Bense V."/>
            <person name="Catcheside P."/>
            <person name="Chovatia M."/>
            <person name="Cooper J."/>
            <person name="Damon W."/>
            <person name="Desjardin D."/>
            <person name="Finy P."/>
            <person name="Geml J."/>
            <person name="Haridas S."/>
            <person name="Hughes K."/>
            <person name="Justo A."/>
            <person name="Karasinski D."/>
            <person name="Kautmanova I."/>
            <person name="Kiss B."/>
            <person name="Kocsube S."/>
            <person name="Kotiranta H."/>
            <person name="LaButti K.M."/>
            <person name="Lechner B.E."/>
            <person name="Liimatainen K."/>
            <person name="Lipzen A."/>
            <person name="Lukacs Z."/>
            <person name="Mihaltcheva S."/>
            <person name="Morgado L.N."/>
            <person name="Niskanen T."/>
            <person name="Noordeloos M.E."/>
            <person name="Ohm R.A."/>
            <person name="Ortiz-Santana B."/>
            <person name="Ovrebo C."/>
            <person name="Racz N."/>
            <person name="Riley R."/>
            <person name="Savchenko A."/>
            <person name="Shiryaev A."/>
            <person name="Soop K."/>
            <person name="Spirin V."/>
            <person name="Szebenyi C."/>
            <person name="Tomsovsky M."/>
            <person name="Tulloss R.E."/>
            <person name="Uehling J."/>
            <person name="Grigoriev I.V."/>
            <person name="Vagvolgyi C."/>
            <person name="Papp T."/>
            <person name="Martin F.M."/>
            <person name="Miettinen O."/>
            <person name="Hibbett D.S."/>
            <person name="Nagy L.G."/>
        </authorList>
    </citation>
    <scope>NUCLEOTIDE SEQUENCE [LARGE SCALE GENOMIC DNA]</scope>
    <source>
        <strain evidence="2 3">FP101781</strain>
    </source>
</reference>